<proteinExistence type="predicted"/>
<dbReference type="Proteomes" id="UP000663651">
    <property type="component" value="Chromosome"/>
</dbReference>
<name>A0ABX7Q234_9BACT</name>
<evidence type="ECO:0000313" key="1">
    <source>
        <dbReference type="EMBL" id="QSV45449.1"/>
    </source>
</evidence>
<keyword evidence="2" id="KW-1185">Reference proteome</keyword>
<dbReference type="RefSeq" id="WP_207163246.1">
    <property type="nucleotide sequence ID" value="NZ_CP071382.1"/>
</dbReference>
<sequence length="137" mass="15326">MSIKVPMDPRLMSDGMPGRTPEGQFSKLISCTLIPEGHIRGAYKHNNKLYAITGAMYGPPGGMQAAYAQLLVPLEQYDGQIYTYNEKSATDIRGGQFYTGIKVRCNGTWFVLGEEQLQFVPGERDSRFDVPEQLILF</sequence>
<reference evidence="1 2" key="1">
    <citation type="submission" date="2021-03" db="EMBL/GenBank/DDBJ databases">
        <title>Geobacter metallireducens gen. nov. sp. nov., a microorganism capable of coupling the complete oxidation of organic compounds to the reduction of iron and other metals.</title>
        <authorList>
            <person name="Li Y."/>
        </authorList>
    </citation>
    <scope>NUCLEOTIDE SEQUENCE [LARGE SCALE GENOMIC DNA]</scope>
    <source>
        <strain evidence="1 2">Jerry-YX</strain>
    </source>
</reference>
<evidence type="ECO:0000313" key="2">
    <source>
        <dbReference type="Proteomes" id="UP000663651"/>
    </source>
</evidence>
<organism evidence="1 2">
    <name type="scientific">Geobacter benzoatilyticus</name>
    <dbReference type="NCBI Taxonomy" id="2815309"/>
    <lineage>
        <taxon>Bacteria</taxon>
        <taxon>Pseudomonadati</taxon>
        <taxon>Thermodesulfobacteriota</taxon>
        <taxon>Desulfuromonadia</taxon>
        <taxon>Geobacterales</taxon>
        <taxon>Geobacteraceae</taxon>
        <taxon>Geobacter</taxon>
    </lineage>
</organism>
<protein>
    <submittedName>
        <fullName evidence="1">Uncharacterized protein</fullName>
    </submittedName>
</protein>
<accession>A0ABX7Q234</accession>
<gene>
    <name evidence="1" type="ORF">JZM60_15220</name>
</gene>
<dbReference type="EMBL" id="CP071382">
    <property type="protein sequence ID" value="QSV45449.1"/>
    <property type="molecule type" value="Genomic_DNA"/>
</dbReference>